<evidence type="ECO:0000313" key="1">
    <source>
        <dbReference type="EMBL" id="OLQ00915.1"/>
    </source>
</evidence>
<dbReference type="EMBL" id="LSRX01000311">
    <property type="protein sequence ID" value="OLQ00915.1"/>
    <property type="molecule type" value="Genomic_DNA"/>
</dbReference>
<keyword evidence="2" id="KW-1185">Reference proteome</keyword>
<dbReference type="Proteomes" id="UP000186817">
    <property type="component" value="Unassembled WGS sequence"/>
</dbReference>
<accession>A0A1Q9E0G8</accession>
<evidence type="ECO:0000313" key="2">
    <source>
        <dbReference type="Proteomes" id="UP000186817"/>
    </source>
</evidence>
<protein>
    <submittedName>
        <fullName evidence="1">ATP-dependent bile acid permease</fullName>
    </submittedName>
</protein>
<comment type="caution">
    <text evidence="1">The sequence shown here is derived from an EMBL/GenBank/DDBJ whole genome shotgun (WGS) entry which is preliminary data.</text>
</comment>
<reference evidence="1 2" key="1">
    <citation type="submission" date="2016-02" db="EMBL/GenBank/DDBJ databases">
        <title>Genome analysis of coral dinoflagellate symbionts highlights evolutionary adaptations to a symbiotic lifestyle.</title>
        <authorList>
            <person name="Aranda M."/>
            <person name="Li Y."/>
            <person name="Liew Y.J."/>
            <person name="Baumgarten S."/>
            <person name="Simakov O."/>
            <person name="Wilson M."/>
            <person name="Piel J."/>
            <person name="Ashoor H."/>
            <person name="Bougouffa S."/>
            <person name="Bajic V.B."/>
            <person name="Ryu T."/>
            <person name="Ravasi T."/>
            <person name="Bayer T."/>
            <person name="Micklem G."/>
            <person name="Kim H."/>
            <person name="Bhak J."/>
            <person name="Lajeunesse T.C."/>
            <person name="Voolstra C.R."/>
        </authorList>
    </citation>
    <scope>NUCLEOTIDE SEQUENCE [LARGE SCALE GENOMIC DNA]</scope>
    <source>
        <strain evidence="1 2">CCMP2467</strain>
    </source>
</reference>
<dbReference type="AlphaFoldDB" id="A0A1Q9E0G8"/>
<proteinExistence type="predicted"/>
<name>A0A1Q9E0G8_SYMMI</name>
<sequence length="159" mass="17753">MSPCPPMIVIVPPFMVLYWGPWSHVLDPRGGGSPGGEARFLQQNLHLLGQTQRTVYWFWVAQAWVSTSQEEDIFTDSSRPSRRGLAGLALSYAMSMPRDLMYLSRRWASMEVEFVSIVERIMEYARLRTEQEADGTEAAPSPGAFARAPASVAVFAQAL</sequence>
<gene>
    <name evidence="1" type="primary">YBT1</name>
    <name evidence="1" type="ORF">AK812_SmicGene16381</name>
</gene>
<organism evidence="1 2">
    <name type="scientific">Symbiodinium microadriaticum</name>
    <name type="common">Dinoflagellate</name>
    <name type="synonym">Zooxanthella microadriatica</name>
    <dbReference type="NCBI Taxonomy" id="2951"/>
    <lineage>
        <taxon>Eukaryota</taxon>
        <taxon>Sar</taxon>
        <taxon>Alveolata</taxon>
        <taxon>Dinophyceae</taxon>
        <taxon>Suessiales</taxon>
        <taxon>Symbiodiniaceae</taxon>
        <taxon>Symbiodinium</taxon>
    </lineage>
</organism>